<keyword evidence="2" id="KW-0677">Repeat</keyword>
<dbReference type="GO" id="GO:0006952">
    <property type="term" value="P:defense response"/>
    <property type="evidence" value="ECO:0007669"/>
    <property type="project" value="UniProtKB-KW"/>
</dbReference>
<reference evidence="8 9" key="1">
    <citation type="submission" date="2024-11" db="EMBL/GenBank/DDBJ databases">
        <title>Chromosome-level genome assembly of Eucalyptus globulus Labill. provides insights into its genome evolution.</title>
        <authorList>
            <person name="Li X."/>
        </authorList>
    </citation>
    <scope>NUCLEOTIDE SEQUENCE [LARGE SCALE GENOMIC DNA]</scope>
    <source>
        <strain evidence="8">CL2024</strain>
        <tissue evidence="8">Fresh tender leaves</tissue>
    </source>
</reference>
<dbReference type="PRINTS" id="PR00364">
    <property type="entry name" value="DISEASERSIST"/>
</dbReference>
<evidence type="ECO:0000256" key="5">
    <source>
        <dbReference type="SAM" id="MobiDB-lite"/>
    </source>
</evidence>
<dbReference type="InterPro" id="IPR055414">
    <property type="entry name" value="LRR_R13L4/SHOC2-like"/>
</dbReference>
<dbReference type="InterPro" id="IPR000157">
    <property type="entry name" value="TIR_dom"/>
</dbReference>
<dbReference type="SUPFAM" id="SSF52540">
    <property type="entry name" value="P-loop containing nucleoside triphosphate hydrolases"/>
    <property type="match status" value="1"/>
</dbReference>
<dbReference type="InterPro" id="IPR036390">
    <property type="entry name" value="WH_DNA-bd_sf"/>
</dbReference>
<dbReference type="SUPFAM" id="SSF46785">
    <property type="entry name" value="Winged helix' DNA-binding domain"/>
    <property type="match status" value="1"/>
</dbReference>
<evidence type="ECO:0000256" key="6">
    <source>
        <dbReference type="SAM" id="SignalP"/>
    </source>
</evidence>
<comment type="caution">
    <text evidence="8">The sequence shown here is derived from an EMBL/GenBank/DDBJ whole genome shotgun (WGS) entry which is preliminary data.</text>
</comment>
<dbReference type="Gene3D" id="3.40.50.10140">
    <property type="entry name" value="Toll/interleukin-1 receptor homology (TIR) domain"/>
    <property type="match status" value="1"/>
</dbReference>
<dbReference type="Pfam" id="PF00931">
    <property type="entry name" value="NB-ARC"/>
    <property type="match status" value="1"/>
</dbReference>
<dbReference type="PANTHER" id="PTHR11017:SF570">
    <property type="entry name" value="DISEASE RESISTANCE PROTEIN (TIR-NBS CLASS)-RELATED"/>
    <property type="match status" value="1"/>
</dbReference>
<dbReference type="InterPro" id="IPR027417">
    <property type="entry name" value="P-loop_NTPase"/>
</dbReference>
<feature type="domain" description="TIR" evidence="7">
    <location>
        <begin position="78"/>
        <end position="221"/>
    </location>
</feature>
<feature type="chain" id="PRO_5044744411" description="TIR domain-containing protein" evidence="6">
    <location>
        <begin position="24"/>
        <end position="1539"/>
    </location>
</feature>
<dbReference type="Pfam" id="PF01582">
    <property type="entry name" value="TIR"/>
    <property type="match status" value="1"/>
</dbReference>
<feature type="region of interest" description="Disordered" evidence="5">
    <location>
        <begin position="35"/>
        <end position="71"/>
    </location>
</feature>
<evidence type="ECO:0000256" key="2">
    <source>
        <dbReference type="ARBA" id="ARBA00022737"/>
    </source>
</evidence>
<dbReference type="Pfam" id="PF13306">
    <property type="entry name" value="LRR_5"/>
    <property type="match status" value="2"/>
</dbReference>
<dbReference type="InterPro" id="IPR042197">
    <property type="entry name" value="Apaf_helical"/>
</dbReference>
<dbReference type="PROSITE" id="PS50104">
    <property type="entry name" value="TIR"/>
    <property type="match status" value="1"/>
</dbReference>
<dbReference type="Proteomes" id="UP001634007">
    <property type="component" value="Unassembled WGS sequence"/>
</dbReference>
<dbReference type="InterPro" id="IPR058192">
    <property type="entry name" value="WHD_ROQ1-like"/>
</dbReference>
<dbReference type="SMART" id="SM00255">
    <property type="entry name" value="TIR"/>
    <property type="match status" value="1"/>
</dbReference>
<dbReference type="Gene3D" id="3.80.10.10">
    <property type="entry name" value="Ribonuclease Inhibitor"/>
    <property type="match status" value="2"/>
</dbReference>
<dbReference type="Gene3D" id="3.40.1170.20">
    <property type="entry name" value="tRNA intron endonuclease, N-terminal domain"/>
    <property type="match status" value="13"/>
</dbReference>
<dbReference type="EMBL" id="JBJKBG010000003">
    <property type="protein sequence ID" value="KAL3745332.1"/>
    <property type="molecule type" value="Genomic_DNA"/>
</dbReference>
<proteinExistence type="predicted"/>
<keyword evidence="3" id="KW-0611">Plant defense</keyword>
<keyword evidence="4" id="KW-0520">NAD</keyword>
<dbReference type="InterPro" id="IPR044974">
    <property type="entry name" value="Disease_R_plants"/>
</dbReference>
<feature type="compositionally biased region" description="Polar residues" evidence="5">
    <location>
        <begin position="43"/>
        <end position="71"/>
    </location>
</feature>
<dbReference type="SUPFAM" id="SSF52058">
    <property type="entry name" value="L domain-like"/>
    <property type="match status" value="3"/>
</dbReference>
<dbReference type="InterPro" id="IPR002182">
    <property type="entry name" value="NB-ARC"/>
</dbReference>
<accession>A0ABD3L145</accession>
<dbReference type="Pfam" id="PF23598">
    <property type="entry name" value="LRR_14"/>
    <property type="match status" value="1"/>
</dbReference>
<dbReference type="InterPro" id="IPR035897">
    <property type="entry name" value="Toll_tir_struct_dom_sf"/>
</dbReference>
<dbReference type="GO" id="GO:0051707">
    <property type="term" value="P:response to other organism"/>
    <property type="evidence" value="ECO:0007669"/>
    <property type="project" value="UniProtKB-ARBA"/>
</dbReference>
<keyword evidence="9" id="KW-1185">Reference proteome</keyword>
<dbReference type="Pfam" id="PF23282">
    <property type="entry name" value="WHD_ROQ1"/>
    <property type="match status" value="1"/>
</dbReference>
<dbReference type="Gene3D" id="3.40.50.300">
    <property type="entry name" value="P-loop containing nucleotide triphosphate hydrolases"/>
    <property type="match status" value="1"/>
</dbReference>
<organism evidence="8 9">
    <name type="scientific">Eucalyptus globulus</name>
    <name type="common">Tasmanian blue gum</name>
    <dbReference type="NCBI Taxonomy" id="34317"/>
    <lineage>
        <taxon>Eukaryota</taxon>
        <taxon>Viridiplantae</taxon>
        <taxon>Streptophyta</taxon>
        <taxon>Embryophyta</taxon>
        <taxon>Tracheophyta</taxon>
        <taxon>Spermatophyta</taxon>
        <taxon>Magnoliopsida</taxon>
        <taxon>eudicotyledons</taxon>
        <taxon>Gunneridae</taxon>
        <taxon>Pentapetalae</taxon>
        <taxon>rosids</taxon>
        <taxon>malvids</taxon>
        <taxon>Myrtales</taxon>
        <taxon>Myrtaceae</taxon>
        <taxon>Myrtoideae</taxon>
        <taxon>Eucalypteae</taxon>
        <taxon>Eucalyptus</taxon>
    </lineage>
</organism>
<dbReference type="FunFam" id="3.40.50.10140:FF:000007">
    <property type="entry name" value="Disease resistance protein (TIR-NBS-LRR class)"/>
    <property type="match status" value="1"/>
</dbReference>
<dbReference type="SUPFAM" id="SSF52200">
    <property type="entry name" value="Toll/Interleukin receptor TIR domain"/>
    <property type="match status" value="1"/>
</dbReference>
<evidence type="ECO:0000259" key="7">
    <source>
        <dbReference type="PROSITE" id="PS50104"/>
    </source>
</evidence>
<evidence type="ECO:0000313" key="8">
    <source>
        <dbReference type="EMBL" id="KAL3745332.1"/>
    </source>
</evidence>
<sequence>MQRPIFGHSFAVLVAPILLSVLAFSFLNKKKASERENAKDSDSGTYNSSTAAMVTNAGGSSSSPTETNNGASSLMTGNSYEVFLSFRGPDTRNSFTDHLYNGLIGAGICAFRDDEELCQGKEIGPDLLAAIKNSKILIPILSENYGESSWCLDELVQIMECKNNNSGMILLPIFYKVAPADVRHQIGSFGKAFHERENRSRERGLDPTILEKWKQALRQVGNLKGREANGSEAELVKSVVQQVLLELKKQFELVVPENLVGIDCHVTKVMEFVDNNSHATLFIGIHGMGGIGKTTLAKTIYNKLSNRFEYRSFIADIRESWKHNGVHYLQNQLIYDILKQENQVRNKDEGINFLSSMLEGKKVLILLDDVDDDDHLKALAGKKCWFSSGSRIIITTRNKSILDKVGMNYTFEHKEMDKDKSLILFSRHAFRRDFPPSEFEDLTSEVVSTTGGLPLSLEVLGSFLCGKQPNLWRGMIKKLRKVPHKKVQEKLKISYEALTHEQKQIFLDIACFFIGIDRRIVTYMWDACDFFPEEGIEVLRFLSLIKVGDNHELIMHDQLRDLGREIVREENKKEPRYRSRLWDTKEVLKVLKGNEGTEKIEAIYLNKASTEAFSETTDQDGEIYTSEQFKNLTNLRFLDASGAHFSGDFKNSIKELKWLQWQNCPCTFEANNFPIKELVVLNLSKSKVSDKWHGWSFIKLAEKLKFLDLTSCGSLEGTFFLSRFKNLEVLILRDCPRLEQIDSSIGDMKSLLRLDLTACRSLKELPAEVGKLKSLEELLIGNCGHISSLPDSIRDLHNLEILDISRTEIRELPSDIGRLRNLQDLDASWCTKLGGEIPESIGNLSSLQRLNFHDCFEIQSLPMLPSSLTYMSVTCRSRQLPWLSHLTCLKELLLIYCHFHECIWELPPTSLKFSESPQLTDAEESELQNPLNTPYELQILDISCCLFMETLDVSHLNHLRTLSVHFCDNLLEVRGLNNLKYLERLSMMGCPLITKLDLPKFESLKILVIQYFETLAEIQGLNRLEFLKELNIDGCTLIERLNLPKGLTIFNACCCEKLVEIQSLNEMEFLENLRIYMCASIERLDLSKFKGLKNLCAQECKNLVEIQGLHRLKFLEELQISECDSIERLDLPDSEYLKSLTIRSCENLVEIQCLDRLKFLEMLSISWCASIERLNLPKSKGLKYFTAQDLEKVTKIQGLDRFETLEMLSIFKCTLIQRLDLPKSKVLKVLTADNCANLVEIEGLNRLKFLEQLHISECPSIERLDLSKSESLQILYAEKCEKLVEIRGLDRLEFLEMLFILGCTYIERLDLPMSKGLKILHAKQCNNLVDIQGLDRLKFLEEIYISGCASIERLDLSQSEHLKILNAGYCEKLVEMQGLDRLKFLKELYIPGCVSIKRLDLPKSENLNILDVGYCENLVKIEGLYNLKLLEKLYIFGCNSIERLDLPESEGLKILDAKNCKNLVEIHGLHRLKFLEELYISGCTSIERLDLPKSMDLNVLDAQNCENLVKIEGLDGLEFLKMLNIRGCTLIERLDLPRL</sequence>
<gene>
    <name evidence="8" type="ORF">ACJRO7_014439</name>
</gene>
<evidence type="ECO:0000256" key="1">
    <source>
        <dbReference type="ARBA" id="ARBA00022614"/>
    </source>
</evidence>
<keyword evidence="6" id="KW-0732">Signal</keyword>
<name>A0ABD3L145_EUCGL</name>
<keyword evidence="1" id="KW-0433">Leucine-rich repeat</keyword>
<dbReference type="InterPro" id="IPR032675">
    <property type="entry name" value="LRR_dom_sf"/>
</dbReference>
<feature type="signal peptide" evidence="6">
    <location>
        <begin position="1"/>
        <end position="23"/>
    </location>
</feature>
<evidence type="ECO:0000256" key="4">
    <source>
        <dbReference type="ARBA" id="ARBA00023027"/>
    </source>
</evidence>
<evidence type="ECO:0000313" key="9">
    <source>
        <dbReference type="Proteomes" id="UP001634007"/>
    </source>
</evidence>
<dbReference type="Gene3D" id="1.10.8.430">
    <property type="entry name" value="Helical domain of apoptotic protease-activating factors"/>
    <property type="match status" value="1"/>
</dbReference>
<evidence type="ECO:0000256" key="3">
    <source>
        <dbReference type="ARBA" id="ARBA00022821"/>
    </source>
</evidence>
<protein>
    <recommendedName>
        <fullName evidence="7">TIR domain-containing protein</fullName>
    </recommendedName>
</protein>
<dbReference type="PANTHER" id="PTHR11017">
    <property type="entry name" value="LEUCINE-RICH REPEAT-CONTAINING PROTEIN"/>
    <property type="match status" value="1"/>
</dbReference>
<dbReference type="InterPro" id="IPR026906">
    <property type="entry name" value="LRR_5"/>
</dbReference>